<keyword evidence="3" id="KW-1185">Reference proteome</keyword>
<feature type="compositionally biased region" description="Basic residues" evidence="1">
    <location>
        <begin position="156"/>
        <end position="165"/>
    </location>
</feature>
<protein>
    <submittedName>
        <fullName evidence="2">Uncharacterized protein</fullName>
    </submittedName>
</protein>
<evidence type="ECO:0000313" key="2">
    <source>
        <dbReference type="EMBL" id="MDP9612292.1"/>
    </source>
</evidence>
<name>A0ABT9KXQ8_9ACTN</name>
<sequence length="327" mass="34421">MGAFLEIRSGGPALGEARGARRRAGGMGGTAPARGRRRIRGDRARRPHAADRCAAGSGDVHGGGGSGRRGTAAVACAAPPRRAVPPSPRSPQQRGTAVCSRRARGSEVPGGAAEADRRPPSGRPRKPRSPRGRDVPGGASRGRGVAGPRAWGRLARSGRRRRQERRHLDASTRARSTYSLRYSGGVLTSPCLAGGWGKNHCARVKSRRQRCRTNTAGARRGPGRNTAGPARARRPDRNTAGRTAGARPGTAPGGRRQRSYRPGEGAGAPGHPGQRRAIRSLSAGRCAWRPRRRSDMASPPTWINGGARRIVPRGEAVTPAVLFSVCP</sequence>
<feature type="compositionally biased region" description="Gly residues" evidence="1">
    <location>
        <begin position="59"/>
        <end position="68"/>
    </location>
</feature>
<feature type="compositionally biased region" description="Low complexity" evidence="1">
    <location>
        <begin position="240"/>
        <end position="254"/>
    </location>
</feature>
<accession>A0ABT9KXQ8</accession>
<feature type="region of interest" description="Disordered" evidence="1">
    <location>
        <begin position="1"/>
        <end position="173"/>
    </location>
</feature>
<proteinExistence type="predicted"/>
<reference evidence="2 3" key="1">
    <citation type="submission" date="2023-07" db="EMBL/GenBank/DDBJ databases">
        <title>Sequencing the genomes of 1000 actinobacteria strains.</title>
        <authorList>
            <person name="Klenk H.-P."/>
        </authorList>
    </citation>
    <scope>NUCLEOTIDE SEQUENCE [LARGE SCALE GENOMIC DNA]</scope>
    <source>
        <strain evidence="2 3">DSM 41600</strain>
    </source>
</reference>
<feature type="region of interest" description="Disordered" evidence="1">
    <location>
        <begin position="205"/>
        <end position="277"/>
    </location>
</feature>
<organism evidence="2 3">
    <name type="scientific">Streptomyces demainii</name>
    <dbReference type="NCBI Taxonomy" id="588122"/>
    <lineage>
        <taxon>Bacteria</taxon>
        <taxon>Bacillati</taxon>
        <taxon>Actinomycetota</taxon>
        <taxon>Actinomycetes</taxon>
        <taxon>Kitasatosporales</taxon>
        <taxon>Streptomycetaceae</taxon>
        <taxon>Streptomyces</taxon>
    </lineage>
</organism>
<dbReference type="EMBL" id="JAURUE010000001">
    <property type="protein sequence ID" value="MDP9612292.1"/>
    <property type="molecule type" value="Genomic_DNA"/>
</dbReference>
<dbReference type="Proteomes" id="UP001234880">
    <property type="component" value="Unassembled WGS sequence"/>
</dbReference>
<evidence type="ECO:0000313" key="3">
    <source>
        <dbReference type="Proteomes" id="UP001234880"/>
    </source>
</evidence>
<evidence type="ECO:0000256" key="1">
    <source>
        <dbReference type="SAM" id="MobiDB-lite"/>
    </source>
</evidence>
<gene>
    <name evidence="2" type="ORF">JOF35_004569</name>
</gene>
<comment type="caution">
    <text evidence="2">The sequence shown here is derived from an EMBL/GenBank/DDBJ whole genome shotgun (WGS) entry which is preliminary data.</text>
</comment>
<feature type="compositionally biased region" description="Basic and acidic residues" evidence="1">
    <location>
        <begin position="41"/>
        <end position="51"/>
    </location>
</feature>
<feature type="compositionally biased region" description="Low complexity" evidence="1">
    <location>
        <begin position="69"/>
        <end position="81"/>
    </location>
</feature>